<proteinExistence type="predicted"/>
<dbReference type="EMBL" id="CAUYUJ010007545">
    <property type="protein sequence ID" value="CAK0821115.1"/>
    <property type="molecule type" value="Genomic_DNA"/>
</dbReference>
<feature type="compositionally biased region" description="Low complexity" evidence="1">
    <location>
        <begin position="81"/>
        <end position="96"/>
    </location>
</feature>
<dbReference type="Proteomes" id="UP001189429">
    <property type="component" value="Unassembled WGS sequence"/>
</dbReference>
<gene>
    <name evidence="2" type="ORF">PCOR1329_LOCUS22526</name>
</gene>
<comment type="caution">
    <text evidence="2">The sequence shown here is derived from an EMBL/GenBank/DDBJ whole genome shotgun (WGS) entry which is preliminary data.</text>
</comment>
<evidence type="ECO:0000313" key="2">
    <source>
        <dbReference type="EMBL" id="CAK0821115.1"/>
    </source>
</evidence>
<evidence type="ECO:0000313" key="3">
    <source>
        <dbReference type="Proteomes" id="UP001189429"/>
    </source>
</evidence>
<reference evidence="2" key="1">
    <citation type="submission" date="2023-10" db="EMBL/GenBank/DDBJ databases">
        <authorList>
            <person name="Chen Y."/>
            <person name="Shah S."/>
            <person name="Dougan E. K."/>
            <person name="Thang M."/>
            <person name="Chan C."/>
        </authorList>
    </citation>
    <scope>NUCLEOTIDE SEQUENCE [LARGE SCALE GENOMIC DNA]</scope>
</reference>
<keyword evidence="3" id="KW-1185">Reference proteome</keyword>
<accession>A0ABN9RPG8</accession>
<sequence length="106" mass="10788">VKREEEGAKRIPASSQTTLPRSRKAWRAARAETAAAADDGPQAQADGQPAPTPDGAEAVPVRGDLAELPSPVPSPAPTPRPARAGAAGEARAASPGLPSPRQARRS</sequence>
<feature type="compositionally biased region" description="Low complexity" evidence="1">
    <location>
        <begin position="31"/>
        <end position="49"/>
    </location>
</feature>
<organism evidence="2 3">
    <name type="scientific">Prorocentrum cordatum</name>
    <dbReference type="NCBI Taxonomy" id="2364126"/>
    <lineage>
        <taxon>Eukaryota</taxon>
        <taxon>Sar</taxon>
        <taxon>Alveolata</taxon>
        <taxon>Dinophyceae</taxon>
        <taxon>Prorocentrales</taxon>
        <taxon>Prorocentraceae</taxon>
        <taxon>Prorocentrum</taxon>
    </lineage>
</organism>
<protein>
    <submittedName>
        <fullName evidence="2">Uncharacterized protein</fullName>
    </submittedName>
</protein>
<feature type="region of interest" description="Disordered" evidence="1">
    <location>
        <begin position="1"/>
        <end position="106"/>
    </location>
</feature>
<evidence type="ECO:0000256" key="1">
    <source>
        <dbReference type="SAM" id="MobiDB-lite"/>
    </source>
</evidence>
<feature type="compositionally biased region" description="Pro residues" evidence="1">
    <location>
        <begin position="70"/>
        <end position="80"/>
    </location>
</feature>
<feature type="non-terminal residue" evidence="2">
    <location>
        <position position="1"/>
    </location>
</feature>
<feature type="non-terminal residue" evidence="2">
    <location>
        <position position="106"/>
    </location>
</feature>
<name>A0ABN9RPG8_9DINO</name>